<feature type="transmembrane region" description="Helical" evidence="5">
    <location>
        <begin position="196"/>
        <end position="217"/>
    </location>
</feature>
<dbReference type="Gene3D" id="1.20.1250.20">
    <property type="entry name" value="MFS general substrate transporter like domains"/>
    <property type="match status" value="2"/>
</dbReference>
<dbReference type="InterPro" id="IPR049680">
    <property type="entry name" value="FLVCR1-2_SLC49-like"/>
</dbReference>
<evidence type="ECO:0000256" key="3">
    <source>
        <dbReference type="ARBA" id="ARBA00022989"/>
    </source>
</evidence>
<name>A0ABR1F8Z3_9ASCO</name>
<protein>
    <submittedName>
        <fullName evidence="6">Cell surface receptor/MFS transporter</fullName>
    </submittedName>
</protein>
<gene>
    <name evidence="6" type="ORF">BZA70DRAFT_288674</name>
</gene>
<evidence type="ECO:0000256" key="5">
    <source>
        <dbReference type="SAM" id="Phobius"/>
    </source>
</evidence>
<evidence type="ECO:0000256" key="2">
    <source>
        <dbReference type="ARBA" id="ARBA00022692"/>
    </source>
</evidence>
<feature type="transmembrane region" description="Helical" evidence="5">
    <location>
        <begin position="313"/>
        <end position="333"/>
    </location>
</feature>
<feature type="transmembrane region" description="Helical" evidence="5">
    <location>
        <begin position="101"/>
        <end position="118"/>
    </location>
</feature>
<accession>A0ABR1F8Z3</accession>
<feature type="transmembrane region" description="Helical" evidence="5">
    <location>
        <begin position="345"/>
        <end position="364"/>
    </location>
</feature>
<dbReference type="Proteomes" id="UP001498771">
    <property type="component" value="Unassembled WGS sequence"/>
</dbReference>
<feature type="transmembrane region" description="Helical" evidence="5">
    <location>
        <begin position="286"/>
        <end position="306"/>
    </location>
</feature>
<keyword evidence="4 5" id="KW-0472">Membrane</keyword>
<dbReference type="InterPro" id="IPR036259">
    <property type="entry name" value="MFS_trans_sf"/>
</dbReference>
<keyword evidence="6" id="KW-0675">Receptor</keyword>
<keyword evidence="3 5" id="KW-1133">Transmembrane helix</keyword>
<comment type="subcellular location">
    <subcellularLocation>
        <location evidence="1">Membrane</location>
        <topology evidence="1">Multi-pass membrane protein</topology>
    </subcellularLocation>
</comment>
<dbReference type="InterPro" id="IPR011701">
    <property type="entry name" value="MFS"/>
</dbReference>
<dbReference type="RefSeq" id="XP_064769328.1">
    <property type="nucleotide sequence ID" value="XM_064914062.1"/>
</dbReference>
<evidence type="ECO:0000256" key="4">
    <source>
        <dbReference type="ARBA" id="ARBA00023136"/>
    </source>
</evidence>
<keyword evidence="2 5" id="KW-0812">Transmembrane</keyword>
<keyword evidence="7" id="KW-1185">Reference proteome</keyword>
<dbReference type="PANTHER" id="PTHR10924:SF6">
    <property type="entry name" value="SOLUTE CARRIER FAMILY 49 MEMBER A3"/>
    <property type="match status" value="1"/>
</dbReference>
<feature type="transmembrane region" description="Helical" evidence="5">
    <location>
        <begin position="130"/>
        <end position="148"/>
    </location>
</feature>
<dbReference type="SUPFAM" id="SSF103473">
    <property type="entry name" value="MFS general substrate transporter"/>
    <property type="match status" value="1"/>
</dbReference>
<dbReference type="Pfam" id="PF07690">
    <property type="entry name" value="MFS_1"/>
    <property type="match status" value="1"/>
</dbReference>
<comment type="caution">
    <text evidence="6">The sequence shown here is derived from an EMBL/GenBank/DDBJ whole genome shotgun (WGS) entry which is preliminary data.</text>
</comment>
<feature type="transmembrane region" description="Helical" evidence="5">
    <location>
        <begin position="376"/>
        <end position="396"/>
    </location>
</feature>
<evidence type="ECO:0000256" key="1">
    <source>
        <dbReference type="ARBA" id="ARBA00004141"/>
    </source>
</evidence>
<dbReference type="PANTHER" id="PTHR10924">
    <property type="entry name" value="MAJOR FACILITATOR SUPERFAMILY PROTEIN-RELATED"/>
    <property type="match status" value="1"/>
</dbReference>
<feature type="transmembrane region" description="Helical" evidence="5">
    <location>
        <begin position="416"/>
        <end position="433"/>
    </location>
</feature>
<organism evidence="6 7">
    <name type="scientific">Myxozyma melibiosi</name>
    <dbReference type="NCBI Taxonomy" id="54550"/>
    <lineage>
        <taxon>Eukaryota</taxon>
        <taxon>Fungi</taxon>
        <taxon>Dikarya</taxon>
        <taxon>Ascomycota</taxon>
        <taxon>Saccharomycotina</taxon>
        <taxon>Lipomycetes</taxon>
        <taxon>Lipomycetales</taxon>
        <taxon>Lipomycetaceae</taxon>
        <taxon>Myxozyma</taxon>
    </lineage>
</organism>
<feature type="transmembrane region" description="Helical" evidence="5">
    <location>
        <begin position="33"/>
        <end position="54"/>
    </location>
</feature>
<dbReference type="EMBL" id="JBBJBU010000003">
    <property type="protein sequence ID" value="KAK7206295.1"/>
    <property type="molecule type" value="Genomic_DNA"/>
</dbReference>
<evidence type="ECO:0000313" key="7">
    <source>
        <dbReference type="Proteomes" id="UP001498771"/>
    </source>
</evidence>
<dbReference type="GeneID" id="90039574"/>
<feature type="transmembrane region" description="Helical" evidence="5">
    <location>
        <begin position="169"/>
        <end position="190"/>
    </location>
</feature>
<sequence length="462" mass="49919">MASSVDPKAARIALASDVGFVETPVYRSFKRRWYGLVALMLLNIVASWAWLSFAAISSNVKDFYGLSSETPVNWLSTVILFTYPIGSVPCAYVLNHHGIKASMVISAVFLVIGSWIRVAGAKCCSDSGSFGVLIFGQIIIGLGQPFALNAPSYYTDMWYTSKSRVSANALASLSNPLGGAIGQLVSPAFVTKTSEFPNSVLWTSIIATILCVPAFFIPSRPPFPPCPSAAKPKLPFSESFKALKCNCRFIIIFVVFSVLVGFFNSFSSLINQVMEPYGYSSDDAGIDGAVLIVAGIVYSAISSPILDRTHSFVLVLRIQIPVIVICYICLVFTQTTDHQLVGPYIVSGVLGAASFSLLPLALEWVQEQVFPVSPELTSSILWAGGNCLGGIFIVVMDALKYGPEQGNPPGNMRRSLIFQAAVAAAIIPLPFWLGTKDQLRNRRIEIDNAETSDHTVSPEQSL</sequence>
<feature type="transmembrane region" description="Helical" evidence="5">
    <location>
        <begin position="74"/>
        <end position="94"/>
    </location>
</feature>
<proteinExistence type="predicted"/>
<reference evidence="6 7" key="1">
    <citation type="submission" date="2024-03" db="EMBL/GenBank/DDBJ databases">
        <title>Genome-scale model development and genomic sequencing of the oleaginous clade Lipomyces.</title>
        <authorList>
            <consortium name="Lawrence Berkeley National Laboratory"/>
            <person name="Czajka J.J."/>
            <person name="Han Y."/>
            <person name="Kim J."/>
            <person name="Mondo S.J."/>
            <person name="Hofstad B.A."/>
            <person name="Robles A."/>
            <person name="Haridas S."/>
            <person name="Riley R."/>
            <person name="LaButti K."/>
            <person name="Pangilinan J."/>
            <person name="Andreopoulos W."/>
            <person name="Lipzen A."/>
            <person name="Yan J."/>
            <person name="Wang M."/>
            <person name="Ng V."/>
            <person name="Grigoriev I.V."/>
            <person name="Spatafora J.W."/>
            <person name="Magnuson J.K."/>
            <person name="Baker S.E."/>
            <person name="Pomraning K.R."/>
        </authorList>
    </citation>
    <scope>NUCLEOTIDE SEQUENCE [LARGE SCALE GENOMIC DNA]</scope>
    <source>
        <strain evidence="6 7">Phaff 52-87</strain>
    </source>
</reference>
<evidence type="ECO:0000313" key="6">
    <source>
        <dbReference type="EMBL" id="KAK7206295.1"/>
    </source>
</evidence>
<feature type="transmembrane region" description="Helical" evidence="5">
    <location>
        <begin position="249"/>
        <end position="266"/>
    </location>
</feature>